<organism evidence="1 2">
    <name type="scientific">Paramuricea clavata</name>
    <name type="common">Red gorgonian</name>
    <name type="synonym">Violescent sea-whip</name>
    <dbReference type="NCBI Taxonomy" id="317549"/>
    <lineage>
        <taxon>Eukaryota</taxon>
        <taxon>Metazoa</taxon>
        <taxon>Cnidaria</taxon>
        <taxon>Anthozoa</taxon>
        <taxon>Octocorallia</taxon>
        <taxon>Malacalcyonacea</taxon>
        <taxon>Plexauridae</taxon>
        <taxon>Paramuricea</taxon>
    </lineage>
</organism>
<accession>A0A6S7FYP0</accession>
<reference evidence="1" key="1">
    <citation type="submission" date="2020-04" db="EMBL/GenBank/DDBJ databases">
        <authorList>
            <person name="Alioto T."/>
            <person name="Alioto T."/>
            <person name="Gomez Garrido J."/>
        </authorList>
    </citation>
    <scope>NUCLEOTIDE SEQUENCE</scope>
    <source>
        <strain evidence="1">A484AB</strain>
    </source>
</reference>
<comment type="caution">
    <text evidence="1">The sequence shown here is derived from an EMBL/GenBank/DDBJ whole genome shotgun (WGS) entry which is preliminary data.</text>
</comment>
<dbReference type="AlphaFoldDB" id="A0A6S7FYP0"/>
<evidence type="ECO:0000313" key="2">
    <source>
        <dbReference type="Proteomes" id="UP001152795"/>
    </source>
</evidence>
<protein>
    <submittedName>
        <fullName evidence="1">Uncharacterized protein</fullName>
    </submittedName>
</protein>
<dbReference type="EMBL" id="CACRXK020000874">
    <property type="protein sequence ID" value="CAB3985454.1"/>
    <property type="molecule type" value="Genomic_DNA"/>
</dbReference>
<keyword evidence="2" id="KW-1185">Reference proteome</keyword>
<evidence type="ECO:0000313" key="1">
    <source>
        <dbReference type="EMBL" id="CAB3985454.1"/>
    </source>
</evidence>
<proteinExistence type="predicted"/>
<dbReference type="Proteomes" id="UP001152795">
    <property type="component" value="Unassembled WGS sequence"/>
</dbReference>
<name>A0A6S7FYP0_PARCT</name>
<dbReference type="PROSITE" id="PS51257">
    <property type="entry name" value="PROKAR_LIPOPROTEIN"/>
    <property type="match status" value="1"/>
</dbReference>
<gene>
    <name evidence="1" type="ORF">PACLA_8A034811</name>
</gene>
<sequence>MAKAFLTLGGIEDGSIYAHLGLSCAILFGTSGVKCFTGQGVEKVHDVIRRLYHQKSNKYDACTDGLQAVKRLDDLQDFDRKPRSYKQQDDHGLVLPHWMMMMMRMLTT</sequence>